<keyword evidence="2" id="KW-1185">Reference proteome</keyword>
<organism evidence="1 2">
    <name type="scientific">Gossypium barbadense</name>
    <name type="common">Sea Island cotton</name>
    <name type="synonym">Hibiscus barbadensis</name>
    <dbReference type="NCBI Taxonomy" id="3634"/>
    <lineage>
        <taxon>Eukaryota</taxon>
        <taxon>Viridiplantae</taxon>
        <taxon>Streptophyta</taxon>
        <taxon>Embryophyta</taxon>
        <taxon>Tracheophyta</taxon>
        <taxon>Spermatophyta</taxon>
        <taxon>Magnoliopsida</taxon>
        <taxon>eudicotyledons</taxon>
        <taxon>Gunneridae</taxon>
        <taxon>Pentapetalae</taxon>
        <taxon>rosids</taxon>
        <taxon>malvids</taxon>
        <taxon>Malvales</taxon>
        <taxon>Malvaceae</taxon>
        <taxon>Malvoideae</taxon>
        <taxon>Gossypium</taxon>
    </lineage>
</organism>
<proteinExistence type="predicted"/>
<name>A0A5J5V645_GOSBA</name>
<evidence type="ECO:0000313" key="1">
    <source>
        <dbReference type="EMBL" id="KAB2075175.1"/>
    </source>
</evidence>
<dbReference type="EMBL" id="CM018208">
    <property type="protein sequence ID" value="KAB2075175.1"/>
    <property type="molecule type" value="Genomic_DNA"/>
</dbReference>
<dbReference type="Proteomes" id="UP000327439">
    <property type="component" value="Chromosome A07"/>
</dbReference>
<protein>
    <submittedName>
        <fullName evidence="1">Uncharacterized protein</fullName>
    </submittedName>
</protein>
<dbReference type="AlphaFoldDB" id="A0A5J5V645"/>
<dbReference type="PANTHER" id="PTHR35218:SF9">
    <property type="entry name" value="ENDONUCLEASE_EXONUCLEASE_PHOSPHATASE DOMAIN-CONTAINING PROTEIN"/>
    <property type="match status" value="1"/>
</dbReference>
<feature type="non-terminal residue" evidence="1">
    <location>
        <position position="1"/>
    </location>
</feature>
<dbReference type="OrthoDB" id="998616at2759"/>
<dbReference type="SUPFAM" id="SSF56219">
    <property type="entry name" value="DNase I-like"/>
    <property type="match status" value="1"/>
</dbReference>
<sequence>WNCCGVGNPTIVTQLKQLLIANIPNIIFLCETKIHSNGFQQIRNMCRMEGCFAVDSKGKSGGMALLWREW</sequence>
<accession>A0A5J5V645</accession>
<reference evidence="2" key="1">
    <citation type="journal article" date="2020" name="Nat. Genet.">
        <title>Genomic diversifications of five Gossypium allopolyploid species and their impact on cotton improvement.</title>
        <authorList>
            <person name="Chen Z.J."/>
            <person name="Sreedasyam A."/>
            <person name="Ando A."/>
            <person name="Song Q."/>
            <person name="De Santiago L.M."/>
            <person name="Hulse-Kemp A.M."/>
            <person name="Ding M."/>
            <person name="Ye W."/>
            <person name="Kirkbride R.C."/>
            <person name="Jenkins J."/>
            <person name="Plott C."/>
            <person name="Lovell J."/>
            <person name="Lin Y.M."/>
            <person name="Vaughn R."/>
            <person name="Liu B."/>
            <person name="Simpson S."/>
            <person name="Scheffler B.E."/>
            <person name="Wen L."/>
            <person name="Saski C.A."/>
            <person name="Grover C.E."/>
            <person name="Hu G."/>
            <person name="Conover J.L."/>
            <person name="Carlson J.W."/>
            <person name="Shu S."/>
            <person name="Boston L.B."/>
            <person name="Williams M."/>
            <person name="Peterson D.G."/>
            <person name="McGee K."/>
            <person name="Jones D.C."/>
            <person name="Wendel J.F."/>
            <person name="Stelly D.M."/>
            <person name="Grimwood J."/>
            <person name="Schmutz J."/>
        </authorList>
    </citation>
    <scope>NUCLEOTIDE SEQUENCE [LARGE SCALE GENOMIC DNA]</scope>
    <source>
        <strain evidence="2">cv. 3-79</strain>
    </source>
</reference>
<dbReference type="Gene3D" id="3.60.10.10">
    <property type="entry name" value="Endonuclease/exonuclease/phosphatase"/>
    <property type="match status" value="1"/>
</dbReference>
<evidence type="ECO:0000313" key="2">
    <source>
        <dbReference type="Proteomes" id="UP000327439"/>
    </source>
</evidence>
<gene>
    <name evidence="1" type="ORF">ES319_A07G203600v1</name>
</gene>
<dbReference type="InterPro" id="IPR036691">
    <property type="entry name" value="Endo/exonu/phosph_ase_sf"/>
</dbReference>
<dbReference type="PANTHER" id="PTHR35218">
    <property type="entry name" value="RNASE H DOMAIN-CONTAINING PROTEIN"/>
    <property type="match status" value="1"/>
</dbReference>